<evidence type="ECO:0000313" key="5">
    <source>
        <dbReference type="Proteomes" id="UP001153555"/>
    </source>
</evidence>
<feature type="coiled-coil region" evidence="1">
    <location>
        <begin position="1280"/>
        <end position="1412"/>
    </location>
</feature>
<dbReference type="PANTHER" id="PTHR34452">
    <property type="entry name" value="MYOSIN HEAVY CHAIN-RELATED PROTEIN"/>
    <property type="match status" value="1"/>
</dbReference>
<name>A0A9N7RI38_STRHE</name>
<evidence type="ECO:0000256" key="2">
    <source>
        <dbReference type="SAM" id="MobiDB-lite"/>
    </source>
</evidence>
<feature type="coiled-coil region" evidence="1">
    <location>
        <begin position="1571"/>
        <end position="1605"/>
    </location>
</feature>
<feature type="region of interest" description="Disordered" evidence="2">
    <location>
        <begin position="152"/>
        <end position="237"/>
    </location>
</feature>
<evidence type="ECO:0000313" key="4">
    <source>
        <dbReference type="EMBL" id="CAA0831626.1"/>
    </source>
</evidence>
<keyword evidence="1" id="KW-0175">Coiled coil</keyword>
<comment type="caution">
    <text evidence="4">The sequence shown here is derived from an EMBL/GenBank/DDBJ whole genome shotgun (WGS) entry which is preliminary data.</text>
</comment>
<reference evidence="4" key="1">
    <citation type="submission" date="2019-12" db="EMBL/GenBank/DDBJ databases">
        <authorList>
            <person name="Scholes J."/>
        </authorList>
    </citation>
    <scope>NUCLEOTIDE SEQUENCE</scope>
</reference>
<dbReference type="InterPro" id="IPR019448">
    <property type="entry name" value="NT-C2"/>
</dbReference>
<feature type="compositionally biased region" description="Basic and acidic residues" evidence="2">
    <location>
        <begin position="219"/>
        <end position="230"/>
    </location>
</feature>
<feature type="domain" description="C2 NT-type" evidence="3">
    <location>
        <begin position="6"/>
        <end position="141"/>
    </location>
</feature>
<protein>
    <recommendedName>
        <fullName evidence="3">C2 NT-type domain-containing protein</fullName>
    </recommendedName>
</protein>
<keyword evidence="5" id="KW-1185">Reference proteome</keyword>
<dbReference type="OrthoDB" id="2018427at2759"/>
<evidence type="ECO:0000259" key="3">
    <source>
        <dbReference type="PROSITE" id="PS51840"/>
    </source>
</evidence>
<feature type="coiled-coil region" evidence="1">
    <location>
        <begin position="993"/>
        <end position="1058"/>
    </location>
</feature>
<dbReference type="EMBL" id="CACSLK010027832">
    <property type="protein sequence ID" value="CAA0831626.1"/>
    <property type="molecule type" value="Genomic_DNA"/>
</dbReference>
<sequence>MSRVSKWKLEKTKVKVVFRLQFHATHIPQSGWDKLFISFIPTDSGKATAKTTKANVRNGTCKWADPIYETTRLLQDSKSKQYDEKLYKIVVAMGTSRASILGEATINLADYVDALKPSAATLPLHGCSFGTILHISIQLLTSKTGFREFEQQRELREKGIQSGQDSHAPGKIPSPGEVANFQGNKTSSPLEEEANPTEEADSATGFDASSNTSGSFYAERNETPSTHEIDSLQSNTGRVGPAGDLALTFDENIRLKGSSELAESSLFDLKLEVSSLQSLADELGAETQRFSRQLIMEVSSAEQLAREVSSIKSECLEFRDEIVKLRDLKSSLFTNRTDLQLQFPKGIAMVESKIRDLHSKTRLSPHGGDPKFICSELEVLLDFLLELKLENGNGLGLDLCQPECILPNPPDDIDAMRGQILDLVRELDESRVEKEAFIRKTNQMECYYEALIHELEENQKRLLGELQHLRNEHSACLYSLSIAKSEVDSLSHDLSQHMVRSADERRELEALNEELERRAVTSETALKRAHLNYSIAVDKLQEDLRLLSSQVTSMFETNEKLIKNALPTRDMKRCAGGDILLQDLRRSLRVQEEHYERVERELTEMYSVNSELDLFSRALVESLREADNSIRIVDDELKLSMASQNQLMMNLQKATDDIHMLNEYKSSSISQCSDLALQNQLLEDKLVSATEENYLLAEKLKDYESYRSMYAACLAENAELSRHLEQKGSEIEKLANEILTLKEKLMTLKAESDELVSSKKNLEETIDFVREKLANLLASYSTQFHFVDNFQNLDSESVDVKDAALRLEKIQLSVYTKYCELLEEDQILKNERAIVDLSLSTSRSEIVMTKRKFKSDLEDMVTRLGVSNALVGKLQAELESVDNKLRMSSEIEEKHISLNRVLMADIALLEDQMLELTCKNGHLLDEVSILDALAEEHKRSELTISKLMHDKRELSKSLQEKAEESTKLSGEISYLKETSKSLHDELFMEKSYRDELEGKVRDLSFHLNKAEDELLSFEQQKSELMHVRELESEHISEKSRLAHLLDQKNILIEELKRNNCYNGILESQLLEMHEHLLATDVRLTYVANHYEAIIEGLLQKLVSSDSCLMELQKKYHETEAMLSQHLEGETNWSEEKLNLLTSLEASEAQNKILSDSNKETWHQLEECRNKLTMMIDAEQEIDDLAISNKEFELLVTVLESKIREQFANITFLEGSKDQLSVKLSEQVLKTEEFKNLSTHLKELKDKAEAECLLASGKRETEVGQVAPSPGQDSLRIAFMKEQYETQVQELKQQVSILRKHGEEMLLRLQDAIDEIENRKKTEAVNVKKNEELLIRLSALEEELQSAVKEKCEKTNAYDRTNAELECALLSLECCKEEKEKLGSSLREFEAEKSRLASDLESVKAQLEDLKSSMRFGCNILNGENGDSTEPGQLRIIQDDAAFATKDNNLDVCHNNLGAQKLRSSMEHLHEELEKMKNENKADCISHDVDPDIQVLQHEIMKLHKANEELGRMFPPFNDISSGDNALERVLALEIELAEALKSKRKSKVVFQSSFLKHHGDEEAIFKSFRDINELINETLQLKERRAALEAELRDMHDRYSQLSLQFAEVEGDRQKLRMTLKNVRSSRKLHST</sequence>
<dbReference type="Pfam" id="PF10358">
    <property type="entry name" value="NT-C2"/>
    <property type="match status" value="1"/>
</dbReference>
<dbReference type="PANTHER" id="PTHR34452:SF1">
    <property type="entry name" value="SPORULATION-SPECIFIC PROTEIN"/>
    <property type="match status" value="1"/>
</dbReference>
<evidence type="ECO:0000256" key="1">
    <source>
        <dbReference type="SAM" id="Coils"/>
    </source>
</evidence>
<organism evidence="4 5">
    <name type="scientific">Striga hermonthica</name>
    <name type="common">Purple witchweed</name>
    <name type="synonym">Buchnera hermonthica</name>
    <dbReference type="NCBI Taxonomy" id="68872"/>
    <lineage>
        <taxon>Eukaryota</taxon>
        <taxon>Viridiplantae</taxon>
        <taxon>Streptophyta</taxon>
        <taxon>Embryophyta</taxon>
        <taxon>Tracheophyta</taxon>
        <taxon>Spermatophyta</taxon>
        <taxon>Magnoliopsida</taxon>
        <taxon>eudicotyledons</taxon>
        <taxon>Gunneridae</taxon>
        <taxon>Pentapetalae</taxon>
        <taxon>asterids</taxon>
        <taxon>lamiids</taxon>
        <taxon>Lamiales</taxon>
        <taxon>Orobanchaceae</taxon>
        <taxon>Buchnereae</taxon>
        <taxon>Striga</taxon>
    </lineage>
</organism>
<gene>
    <name evidence="4" type="ORF">SHERM_26971</name>
</gene>
<accession>A0A9N7RI38</accession>
<feature type="compositionally biased region" description="Acidic residues" evidence="2">
    <location>
        <begin position="190"/>
        <end position="201"/>
    </location>
</feature>
<proteinExistence type="predicted"/>
<dbReference type="PROSITE" id="PS51840">
    <property type="entry name" value="C2_NT"/>
    <property type="match status" value="1"/>
</dbReference>
<feature type="coiled-coil region" evidence="1">
    <location>
        <begin position="452"/>
        <end position="532"/>
    </location>
</feature>
<feature type="coiled-coil region" evidence="1">
    <location>
        <begin position="717"/>
        <end position="779"/>
    </location>
</feature>
<dbReference type="Proteomes" id="UP001153555">
    <property type="component" value="Unassembled WGS sequence"/>
</dbReference>